<dbReference type="Gene3D" id="3.90.226.10">
    <property type="entry name" value="2-enoyl-CoA Hydratase, Chain A, domain 1"/>
    <property type="match status" value="2"/>
</dbReference>
<gene>
    <name evidence="11" type="primary">LOC111305780</name>
</gene>
<dbReference type="AlphaFoldDB" id="A0A6P6A3I7"/>
<dbReference type="GO" id="GO:0009368">
    <property type="term" value="C:endopeptidase Clp complex"/>
    <property type="evidence" value="ECO:0007669"/>
    <property type="project" value="TreeGrafter"/>
</dbReference>
<dbReference type="EC" id="3.4.21.92" evidence="7"/>
<organism evidence="10 11">
    <name type="scientific">Durio zibethinus</name>
    <name type="common">Durian</name>
    <dbReference type="NCBI Taxonomy" id="66656"/>
    <lineage>
        <taxon>Eukaryota</taxon>
        <taxon>Viridiplantae</taxon>
        <taxon>Streptophyta</taxon>
        <taxon>Embryophyta</taxon>
        <taxon>Tracheophyta</taxon>
        <taxon>Spermatophyta</taxon>
        <taxon>Magnoliopsida</taxon>
        <taxon>eudicotyledons</taxon>
        <taxon>Gunneridae</taxon>
        <taxon>Pentapetalae</taxon>
        <taxon>rosids</taxon>
        <taxon>malvids</taxon>
        <taxon>Malvales</taxon>
        <taxon>Malvaceae</taxon>
        <taxon>Helicteroideae</taxon>
        <taxon>Durio</taxon>
    </lineage>
</organism>
<dbReference type="GO" id="GO:0006515">
    <property type="term" value="P:protein quality control for misfolded or incompletely synthesized proteins"/>
    <property type="evidence" value="ECO:0007669"/>
    <property type="project" value="TreeGrafter"/>
</dbReference>
<dbReference type="PROSITE" id="PS00381">
    <property type="entry name" value="CLP_PROTEASE_SER"/>
    <property type="match status" value="1"/>
</dbReference>
<dbReference type="SUPFAM" id="SSF52096">
    <property type="entry name" value="ClpP/crotonase"/>
    <property type="match status" value="1"/>
</dbReference>
<dbReference type="InterPro" id="IPR018215">
    <property type="entry name" value="ClpP_Ser_AS"/>
</dbReference>
<evidence type="ECO:0000313" key="10">
    <source>
        <dbReference type="Proteomes" id="UP000515121"/>
    </source>
</evidence>
<dbReference type="GO" id="GO:0004252">
    <property type="term" value="F:serine-type endopeptidase activity"/>
    <property type="evidence" value="ECO:0007669"/>
    <property type="project" value="UniProtKB-EC"/>
</dbReference>
<dbReference type="InterPro" id="IPR033135">
    <property type="entry name" value="ClpP_His_AS"/>
</dbReference>
<dbReference type="InterPro" id="IPR001907">
    <property type="entry name" value="ClpP"/>
</dbReference>
<feature type="active site" evidence="6">
    <location>
        <position position="197"/>
    </location>
</feature>
<evidence type="ECO:0000256" key="9">
    <source>
        <dbReference type="SAM" id="MobiDB-lite"/>
    </source>
</evidence>
<evidence type="ECO:0000256" key="5">
    <source>
        <dbReference type="PROSITE-ProRule" id="PRU10085"/>
    </source>
</evidence>
<name>A0A6P6A3I7_DURZI</name>
<dbReference type="InterPro" id="IPR023562">
    <property type="entry name" value="ClpP/TepA"/>
</dbReference>
<sequence>MEMSLIHIARPSPCLVNKQFLFPNKRRERTISVKALKSSYPKRATLSSNWDVSDLSAVTPAAAPSWFPRFEDLDTTNMLLRQRIIFLGSQVDDMTADLIISQLLLLDAEDSEKDIKLFINSPGGSVTAVQKINVLELLDQLQERIHTGLGIYDAMKMCKADVSTICLGLAASMGAFLLAAGTKGKRFCMPNSRVLIHQPIGSFGGTIEKDTERDTFMNPWEAKEYGLVDGVIDDGKPGLVAPTADAIPPPKTEVWYLWKIAESGNYTNLPSEHKLLESGNTGDQGSDGGTDAEQEKREPAP</sequence>
<dbReference type="GO" id="GO:0009532">
    <property type="term" value="C:plastid stroma"/>
    <property type="evidence" value="ECO:0007669"/>
    <property type="project" value="UniProtKB-ARBA"/>
</dbReference>
<proteinExistence type="inferred from homology"/>
<reference evidence="11" key="1">
    <citation type="submission" date="2025-08" db="UniProtKB">
        <authorList>
            <consortium name="RefSeq"/>
        </authorList>
    </citation>
    <scope>IDENTIFICATION</scope>
    <source>
        <tissue evidence="11">Fruit stalk</tissue>
    </source>
</reference>
<evidence type="ECO:0000256" key="3">
    <source>
        <dbReference type="ARBA" id="ARBA00022801"/>
    </source>
</evidence>
<evidence type="ECO:0000256" key="7">
    <source>
        <dbReference type="RuleBase" id="RU000549"/>
    </source>
</evidence>
<evidence type="ECO:0000256" key="8">
    <source>
        <dbReference type="RuleBase" id="RU003567"/>
    </source>
</evidence>
<dbReference type="PANTHER" id="PTHR10381">
    <property type="entry name" value="ATP-DEPENDENT CLP PROTEASE PROTEOLYTIC SUBUNIT"/>
    <property type="match status" value="1"/>
</dbReference>
<keyword evidence="3 7" id="KW-0378">Hydrolase</keyword>
<evidence type="ECO:0000256" key="1">
    <source>
        <dbReference type="ARBA" id="ARBA00007039"/>
    </source>
</evidence>
<evidence type="ECO:0000256" key="6">
    <source>
        <dbReference type="PROSITE-ProRule" id="PRU10086"/>
    </source>
</evidence>
<dbReference type="InterPro" id="IPR029045">
    <property type="entry name" value="ClpP/crotonase-like_dom_sf"/>
</dbReference>
<feature type="region of interest" description="Disordered" evidence="9">
    <location>
        <begin position="269"/>
        <end position="301"/>
    </location>
</feature>
<keyword evidence="2 7" id="KW-0645">Protease</keyword>
<dbReference type="GO" id="GO:0004176">
    <property type="term" value="F:ATP-dependent peptidase activity"/>
    <property type="evidence" value="ECO:0007669"/>
    <property type="project" value="InterPro"/>
</dbReference>
<comment type="similarity">
    <text evidence="1 8">Belongs to the peptidase S14 family.</text>
</comment>
<accession>A0A6P6A3I7</accession>
<dbReference type="PROSITE" id="PS00382">
    <property type="entry name" value="CLP_PROTEASE_HIS"/>
    <property type="match status" value="1"/>
</dbReference>
<keyword evidence="10" id="KW-1185">Reference proteome</keyword>
<evidence type="ECO:0000256" key="2">
    <source>
        <dbReference type="ARBA" id="ARBA00022670"/>
    </source>
</evidence>
<protein>
    <recommendedName>
        <fullName evidence="8">ATP-dependent Clp protease proteolytic subunit</fullName>
        <ecNumber evidence="7">3.4.21.92</ecNumber>
    </recommendedName>
</protein>
<feature type="active site" evidence="5">
    <location>
        <position position="172"/>
    </location>
</feature>
<dbReference type="RefSeq" id="XP_022759305.1">
    <property type="nucleotide sequence ID" value="XM_022903570.1"/>
</dbReference>
<dbReference type="GeneID" id="111305780"/>
<evidence type="ECO:0000256" key="4">
    <source>
        <dbReference type="ARBA" id="ARBA00022825"/>
    </source>
</evidence>
<keyword evidence="4 7" id="KW-0720">Serine protease</keyword>
<dbReference type="PANTHER" id="PTHR10381:SF50">
    <property type="entry name" value="ATP-DEPENDENT CLP PROTEASE PROTEOLYTIC SUBUNIT 3, CHLOROPLASTIC"/>
    <property type="match status" value="1"/>
</dbReference>
<dbReference type="GO" id="GO:0051117">
    <property type="term" value="F:ATPase binding"/>
    <property type="evidence" value="ECO:0007669"/>
    <property type="project" value="TreeGrafter"/>
</dbReference>
<evidence type="ECO:0000313" key="11">
    <source>
        <dbReference type="RefSeq" id="XP_022759305.1"/>
    </source>
</evidence>
<dbReference type="PRINTS" id="PR00127">
    <property type="entry name" value="CLPPROTEASEP"/>
</dbReference>
<dbReference type="Proteomes" id="UP000515121">
    <property type="component" value="Unplaced"/>
</dbReference>
<dbReference type="Pfam" id="PF00574">
    <property type="entry name" value="CLP_protease"/>
    <property type="match status" value="2"/>
</dbReference>
<dbReference type="CDD" id="cd07017">
    <property type="entry name" value="S14_ClpP_2"/>
    <property type="match status" value="1"/>
</dbReference>